<organism evidence="1 2">
    <name type="scientific">Zhouia amylolytica</name>
    <dbReference type="NCBI Taxonomy" id="376730"/>
    <lineage>
        <taxon>Bacteria</taxon>
        <taxon>Pseudomonadati</taxon>
        <taxon>Bacteroidota</taxon>
        <taxon>Flavobacteriia</taxon>
        <taxon>Flavobacteriales</taxon>
        <taxon>Flavobacteriaceae</taxon>
        <taxon>Zhouia</taxon>
    </lineage>
</organism>
<dbReference type="PIRSF" id="PIRSF033563">
    <property type="entry name" value="UCP033563"/>
    <property type="match status" value="1"/>
</dbReference>
<sequence length="411" mass="48385">MAKIIPFKAVRPSRDKVGLVASRSYEDYSRKELKAQLRFNPFSFLHIINPGYKFQHEVSGVERFKLVRNRYLEFKEDDTFIKDEIPSFYIYQLNTRDHSFCGVFAGASIEDYDNNIIKKHEDTIERREVLFKDYLKTVGFNAEPVLLTYPDNDNIALVIKKTTSQRPEYEFATPDKSVHRFWLINKKDDVETIQREFKKIKTLYIADGHHRSASSSLLAKELRSEDNNQTGNEAYNYFLSYMIPESELRISDFNRMIKDLNGLTKEEFLIKLDEFYRIENRGEELYQPTKKHHFSMYLDDDFYSLYLRKSVYIFSDALSTLDTQILYKTILEPILGISDLRNNKRISYGYGNQHSLKMKDLIDKGKFKVGFSMLPVTIDEMKLIAEEGLKMPPKSTYIEPKLRSGLTIYEF</sequence>
<proteinExistence type="predicted"/>
<evidence type="ECO:0000313" key="1">
    <source>
        <dbReference type="EMBL" id="SFS57241.1"/>
    </source>
</evidence>
<dbReference type="OrthoDB" id="9781616at2"/>
<dbReference type="InterPro" id="IPR008323">
    <property type="entry name" value="UCP033563"/>
</dbReference>
<evidence type="ECO:0000313" key="2">
    <source>
        <dbReference type="Proteomes" id="UP000183209"/>
    </source>
</evidence>
<gene>
    <name evidence="1" type="ORF">SAMN04487906_0973</name>
</gene>
<dbReference type="PANTHER" id="PTHR36454">
    <property type="entry name" value="LMO2823 PROTEIN"/>
    <property type="match status" value="1"/>
</dbReference>
<dbReference type="EMBL" id="FPAG01000002">
    <property type="protein sequence ID" value="SFS57241.1"/>
    <property type="molecule type" value="Genomic_DNA"/>
</dbReference>
<dbReference type="AlphaFoldDB" id="A0A1I6QXK8"/>
<dbReference type="Pfam" id="PF06245">
    <property type="entry name" value="DUF1015"/>
    <property type="match status" value="1"/>
</dbReference>
<accession>A0A1I6QXK8</accession>
<dbReference type="RefSeq" id="WP_074977315.1">
    <property type="nucleotide sequence ID" value="NZ_FPAG01000002.1"/>
</dbReference>
<dbReference type="Proteomes" id="UP000183209">
    <property type="component" value="Unassembled WGS sequence"/>
</dbReference>
<protein>
    <submittedName>
        <fullName evidence="1">Uncharacterized conserved protein, DUF1015 family</fullName>
    </submittedName>
</protein>
<dbReference type="PANTHER" id="PTHR36454:SF1">
    <property type="entry name" value="DUF1015 DOMAIN-CONTAINING PROTEIN"/>
    <property type="match status" value="1"/>
</dbReference>
<name>A0A1I6QXK8_9FLAO</name>
<reference evidence="1 2" key="1">
    <citation type="submission" date="2016-10" db="EMBL/GenBank/DDBJ databases">
        <authorList>
            <person name="de Groot N.N."/>
        </authorList>
    </citation>
    <scope>NUCLEOTIDE SEQUENCE [LARGE SCALE GENOMIC DNA]</scope>
    <source>
        <strain evidence="1 2">CGMCC 1.6114</strain>
    </source>
</reference>